<keyword evidence="5 6" id="KW-0472">Membrane</keyword>
<evidence type="ECO:0000313" key="8">
    <source>
        <dbReference type="EMBL" id="MDQ0503508.1"/>
    </source>
</evidence>
<feature type="transmembrane region" description="Helical" evidence="6">
    <location>
        <begin position="203"/>
        <end position="223"/>
    </location>
</feature>
<dbReference type="Pfam" id="PF00892">
    <property type="entry name" value="EamA"/>
    <property type="match status" value="2"/>
</dbReference>
<evidence type="ECO:0000256" key="6">
    <source>
        <dbReference type="SAM" id="Phobius"/>
    </source>
</evidence>
<comment type="similarity">
    <text evidence="2">Belongs to the EamA transporter family.</text>
</comment>
<evidence type="ECO:0000256" key="5">
    <source>
        <dbReference type="ARBA" id="ARBA00023136"/>
    </source>
</evidence>
<evidence type="ECO:0000256" key="2">
    <source>
        <dbReference type="ARBA" id="ARBA00007362"/>
    </source>
</evidence>
<dbReference type="PANTHER" id="PTHR32322">
    <property type="entry name" value="INNER MEMBRANE TRANSPORTER"/>
    <property type="match status" value="1"/>
</dbReference>
<dbReference type="PANTHER" id="PTHR32322:SF2">
    <property type="entry name" value="EAMA DOMAIN-CONTAINING PROTEIN"/>
    <property type="match status" value="1"/>
</dbReference>
<evidence type="ECO:0000256" key="4">
    <source>
        <dbReference type="ARBA" id="ARBA00022989"/>
    </source>
</evidence>
<name>A0ABU0L8R7_XANAG</name>
<evidence type="ECO:0000313" key="9">
    <source>
        <dbReference type="Proteomes" id="UP001241747"/>
    </source>
</evidence>
<feature type="domain" description="EamA" evidence="7">
    <location>
        <begin position="30"/>
        <end position="160"/>
    </location>
</feature>
<organism evidence="8 9">
    <name type="scientific">Xanthobacter agilis</name>
    <dbReference type="NCBI Taxonomy" id="47492"/>
    <lineage>
        <taxon>Bacteria</taxon>
        <taxon>Pseudomonadati</taxon>
        <taxon>Pseudomonadota</taxon>
        <taxon>Alphaproteobacteria</taxon>
        <taxon>Hyphomicrobiales</taxon>
        <taxon>Xanthobacteraceae</taxon>
        <taxon>Xanthobacter</taxon>
    </lineage>
</organism>
<keyword evidence="3 6" id="KW-0812">Transmembrane</keyword>
<keyword evidence="4 6" id="KW-1133">Transmembrane helix</keyword>
<feature type="transmembrane region" description="Helical" evidence="6">
    <location>
        <begin position="268"/>
        <end position="285"/>
    </location>
</feature>
<protein>
    <submittedName>
        <fullName evidence="8">Drug/metabolite transporter (DMT)-like permease</fullName>
    </submittedName>
</protein>
<dbReference type="InterPro" id="IPR000620">
    <property type="entry name" value="EamA_dom"/>
</dbReference>
<dbReference type="SUPFAM" id="SSF103481">
    <property type="entry name" value="Multidrug resistance efflux transporter EmrE"/>
    <property type="match status" value="2"/>
</dbReference>
<feature type="domain" description="EamA" evidence="7">
    <location>
        <begin position="173"/>
        <end position="308"/>
    </location>
</feature>
<sequence length="317" mass="32973">MNKPVINKPIVSASPRSSTTPGIRIDGTLALIVLFCLIWSSAFAAAKTALADCPPLLLLSARFLLAGGVLLFACAMFGAWRRVGWRVLSLFASIGVLNNAAYLGFSYWGMTTVSSGFTAVVVSATPLITALAAAPLLGERMTGRKLFGLLLGVIGVAIVLRSRIGGGHEDPVGALFVLAALLALTAGTLAYKRARLPPGTLLLGSGVQALAGGLVLAPIALLMEDPARIHLTPALTVSFLYLTLGASVGAFSLWLFILNRSSATRASALHFLMPPLGLLFGWLLLGETVPPLDLLGILPIAVGIRLVTTGEAAAQKR</sequence>
<feature type="transmembrane region" description="Helical" evidence="6">
    <location>
        <begin position="87"/>
        <end position="108"/>
    </location>
</feature>
<dbReference type="RefSeq" id="WP_237344178.1">
    <property type="nucleotide sequence ID" value="NZ_JABWGX010000003.1"/>
</dbReference>
<feature type="transmembrane region" description="Helical" evidence="6">
    <location>
        <begin position="146"/>
        <end position="166"/>
    </location>
</feature>
<dbReference type="InterPro" id="IPR037185">
    <property type="entry name" value="EmrE-like"/>
</dbReference>
<accession>A0ABU0L8R7</accession>
<keyword evidence="9" id="KW-1185">Reference proteome</keyword>
<evidence type="ECO:0000256" key="1">
    <source>
        <dbReference type="ARBA" id="ARBA00004141"/>
    </source>
</evidence>
<feature type="transmembrane region" description="Helical" evidence="6">
    <location>
        <begin position="61"/>
        <end position="80"/>
    </location>
</feature>
<evidence type="ECO:0000256" key="3">
    <source>
        <dbReference type="ARBA" id="ARBA00022692"/>
    </source>
</evidence>
<evidence type="ECO:0000259" key="7">
    <source>
        <dbReference type="Pfam" id="PF00892"/>
    </source>
</evidence>
<reference evidence="8 9" key="1">
    <citation type="submission" date="2023-07" db="EMBL/GenBank/DDBJ databases">
        <title>Genomic Encyclopedia of Type Strains, Phase IV (KMG-IV): sequencing the most valuable type-strain genomes for metagenomic binning, comparative biology and taxonomic classification.</title>
        <authorList>
            <person name="Goeker M."/>
        </authorList>
    </citation>
    <scope>NUCLEOTIDE SEQUENCE [LARGE SCALE GENOMIC DNA]</scope>
    <source>
        <strain evidence="8 9">DSM 3770</strain>
    </source>
</reference>
<feature type="transmembrane region" description="Helical" evidence="6">
    <location>
        <begin position="114"/>
        <end position="134"/>
    </location>
</feature>
<comment type="subcellular location">
    <subcellularLocation>
        <location evidence="1">Membrane</location>
        <topology evidence="1">Multi-pass membrane protein</topology>
    </subcellularLocation>
</comment>
<dbReference type="InterPro" id="IPR050638">
    <property type="entry name" value="AA-Vitamin_Transporters"/>
</dbReference>
<proteinExistence type="inferred from homology"/>
<dbReference type="EMBL" id="JAUSVY010000001">
    <property type="protein sequence ID" value="MDQ0503508.1"/>
    <property type="molecule type" value="Genomic_DNA"/>
</dbReference>
<comment type="caution">
    <text evidence="8">The sequence shown here is derived from an EMBL/GenBank/DDBJ whole genome shotgun (WGS) entry which is preliminary data.</text>
</comment>
<feature type="transmembrane region" description="Helical" evidence="6">
    <location>
        <begin position="235"/>
        <end position="256"/>
    </location>
</feature>
<feature type="transmembrane region" description="Helical" evidence="6">
    <location>
        <begin position="172"/>
        <end position="191"/>
    </location>
</feature>
<dbReference type="Proteomes" id="UP001241747">
    <property type="component" value="Unassembled WGS sequence"/>
</dbReference>
<gene>
    <name evidence="8" type="ORF">QOZ94_000278</name>
</gene>